<feature type="transmembrane region" description="Helical" evidence="1">
    <location>
        <begin position="304"/>
        <end position="322"/>
    </location>
</feature>
<feature type="transmembrane region" description="Helical" evidence="1">
    <location>
        <begin position="363"/>
        <end position="381"/>
    </location>
</feature>
<keyword evidence="1" id="KW-1133">Transmembrane helix</keyword>
<gene>
    <name evidence="2" type="ORF">PZN02_000928</name>
</gene>
<protein>
    <submittedName>
        <fullName evidence="2">Uncharacterized protein</fullName>
    </submittedName>
</protein>
<reference evidence="2 3" key="1">
    <citation type="submission" date="2023-03" db="EMBL/GenBank/DDBJ databases">
        <authorList>
            <person name="Kaur S."/>
            <person name="Espinosa-Saiz D."/>
            <person name="Velazquez E."/>
            <person name="Menendez E."/>
            <person name="diCenzo G.C."/>
        </authorList>
    </citation>
    <scope>NUCLEOTIDE SEQUENCE [LARGE SCALE GENOMIC DNA]</scope>
    <source>
        <strain evidence="2 3">LMG 24692</strain>
    </source>
</reference>
<accession>A0ABY8DC24</accession>
<keyword evidence="1" id="KW-0472">Membrane</keyword>
<feature type="transmembrane region" description="Helical" evidence="1">
    <location>
        <begin position="236"/>
        <end position="261"/>
    </location>
</feature>
<keyword evidence="1" id="KW-0812">Transmembrane</keyword>
<keyword evidence="3" id="KW-1185">Reference proteome</keyword>
<evidence type="ECO:0000256" key="1">
    <source>
        <dbReference type="SAM" id="Phobius"/>
    </source>
</evidence>
<dbReference type="RefSeq" id="WP_280660441.1">
    <property type="nucleotide sequence ID" value="NZ_CP120373.1"/>
</dbReference>
<feature type="transmembrane region" description="Helical" evidence="1">
    <location>
        <begin position="143"/>
        <end position="163"/>
    </location>
</feature>
<feature type="transmembrane region" description="Helical" evidence="1">
    <location>
        <begin position="199"/>
        <end position="229"/>
    </location>
</feature>
<feature type="transmembrane region" description="Helical" evidence="1">
    <location>
        <begin position="273"/>
        <end position="292"/>
    </location>
</feature>
<feature type="transmembrane region" description="Helical" evidence="1">
    <location>
        <begin position="26"/>
        <end position="46"/>
    </location>
</feature>
<organism evidence="2 3">
    <name type="scientific">Sinorhizobium garamanticum</name>
    <dbReference type="NCBI Taxonomy" id="680247"/>
    <lineage>
        <taxon>Bacteria</taxon>
        <taxon>Pseudomonadati</taxon>
        <taxon>Pseudomonadota</taxon>
        <taxon>Alphaproteobacteria</taxon>
        <taxon>Hyphomicrobiales</taxon>
        <taxon>Rhizobiaceae</taxon>
        <taxon>Sinorhizobium/Ensifer group</taxon>
        <taxon>Sinorhizobium</taxon>
    </lineage>
</organism>
<feature type="transmembrane region" description="Helical" evidence="1">
    <location>
        <begin position="440"/>
        <end position="460"/>
    </location>
</feature>
<evidence type="ECO:0000313" key="3">
    <source>
        <dbReference type="Proteomes" id="UP001229355"/>
    </source>
</evidence>
<evidence type="ECO:0000313" key="2">
    <source>
        <dbReference type="EMBL" id="WEX88446.1"/>
    </source>
</evidence>
<feature type="transmembrane region" description="Helical" evidence="1">
    <location>
        <begin position="388"/>
        <end position="405"/>
    </location>
</feature>
<feature type="transmembrane region" description="Helical" evidence="1">
    <location>
        <begin position="411"/>
        <end position="428"/>
    </location>
</feature>
<proteinExistence type="predicted"/>
<dbReference type="Proteomes" id="UP001229355">
    <property type="component" value="Chromosome 1"/>
</dbReference>
<dbReference type="EMBL" id="CP120373">
    <property type="protein sequence ID" value="WEX88446.1"/>
    <property type="molecule type" value="Genomic_DNA"/>
</dbReference>
<feature type="transmembrane region" description="Helical" evidence="1">
    <location>
        <begin position="118"/>
        <end position="137"/>
    </location>
</feature>
<name>A0ABY8DC24_9HYPH</name>
<sequence length="617" mass="65136">MTETGGTWIVSDENAGASHAPLSSRLPWMIFAYCLPLIAFLAVGMLRAEDYVGRDNDDAMRLVQVRDLLAGQSWFDLTQTRLGLDGGTLMHWSRLIDLPIAALISLFEPIAGAERAEMIALAIWPFVLVIPLLAVMGLAGRRIGGPLCIHFCLGLTAIFVATSNRFLAGAIDHHNVQLVLVATMVAMVVDQRYRATNFAIAGAAAALAMAIGVETTPFVAAICLVVAVIWAWEGRVFAPAAIAFGAALAATVTAAFFLTVAPHLYGAVTCDSLSIAFYALSATGGVLLAAAATVASGLGRPARFAVLAANGVVIAGVLLGIAPECLRNPLSDLDPLLRALWLDRVIEARSFLFVAEQDPGSLGGFYAAGLLAVGLCLWRIWRGERTGLSLILLAVVLVNWGIALMQVRAAVFSNLLSILPISLLLVDLRSRTMQGGAGPFASVIYVLAVLVSVPAVWAVAGELAVNGVKEMAGGAANGQNSADRCYSSAAMADLRKIEPTLVVDPSNMGASILRFTEHRALSAPYHRNPQGMLAELRIGLAAPDESARMLKALGEPVLAFCADDPQTRMIVKKEPTGLYGRLAAGETPDFLEPLPVTAGTGVKLFRLKANILPQVAE</sequence>